<feature type="transmembrane region" description="Helical" evidence="4">
    <location>
        <begin position="243"/>
        <end position="260"/>
    </location>
</feature>
<evidence type="ECO:0000259" key="5">
    <source>
        <dbReference type="PROSITE" id="PS50850"/>
    </source>
</evidence>
<keyword evidence="3 4" id="KW-0472">Membrane</keyword>
<dbReference type="EMBL" id="MEUT01000048">
    <property type="protein sequence ID" value="OGC49590.1"/>
    <property type="molecule type" value="Genomic_DNA"/>
</dbReference>
<evidence type="ECO:0000256" key="2">
    <source>
        <dbReference type="ARBA" id="ARBA00022989"/>
    </source>
</evidence>
<dbReference type="InterPro" id="IPR020846">
    <property type="entry name" value="MFS_dom"/>
</dbReference>
<dbReference type="STRING" id="1802610.A2W32_05475"/>
<name>A0A1F4UXL5_UNCKA</name>
<feature type="transmembrane region" description="Helical" evidence="4">
    <location>
        <begin position="325"/>
        <end position="352"/>
    </location>
</feature>
<dbReference type="PANTHER" id="PTHR23518">
    <property type="entry name" value="C-METHYLTRANSFERASE"/>
    <property type="match status" value="1"/>
</dbReference>
<proteinExistence type="predicted"/>
<comment type="caution">
    <text evidence="6">The sequence shown here is derived from an EMBL/GenBank/DDBJ whole genome shotgun (WGS) entry which is preliminary data.</text>
</comment>
<dbReference type="AlphaFoldDB" id="A0A1F4UXL5"/>
<dbReference type="PROSITE" id="PS50850">
    <property type="entry name" value="MFS"/>
    <property type="match status" value="1"/>
</dbReference>
<evidence type="ECO:0000313" key="7">
    <source>
        <dbReference type="Proteomes" id="UP000177371"/>
    </source>
</evidence>
<dbReference type="Gene3D" id="1.20.1250.20">
    <property type="entry name" value="MFS general substrate transporter like domains"/>
    <property type="match status" value="2"/>
</dbReference>
<evidence type="ECO:0000313" key="6">
    <source>
        <dbReference type="EMBL" id="OGC49590.1"/>
    </source>
</evidence>
<dbReference type="GO" id="GO:0022857">
    <property type="term" value="F:transmembrane transporter activity"/>
    <property type="evidence" value="ECO:0007669"/>
    <property type="project" value="InterPro"/>
</dbReference>
<sequence length="382" mass="42350">MDKQSNKRVITILSLASFLHDIGSDMVFSVWPLFVTQILKANMSVLGLIDGLGDAVVSVSGAVGGYISDKIKKRKLFVWTGYLFGGISRIGYALSPTWHWLIPFKLLDRSGKIRSAPRDAIISDISNRENRGGRFGILRAADNTGAVVGILIAVVLVQRLGFKNLFLLASIPSIFAVILLIIGLKESRQDSQTIFKGIRLRDFNFNLRLLTILSAIFALGSFSYSFLLLFANKYGIANYQIPILYLLFTIVAAVCSIPFGKLSDRIGRKKVLYLSYFFWAVVLILLLIYSQTVGIFTAFIFYGLHKGALDPVQKTLVAELAQREYVASTIGAFQMIIGLISLPASFLAGILWDKFTPFTPLYFSLILTLVSAVMLVFIKESE</sequence>
<gene>
    <name evidence="6" type="ORF">A2W32_05475</name>
</gene>
<organism evidence="6 7">
    <name type="scientific">candidate division WWE3 bacterium RBG_16_37_10</name>
    <dbReference type="NCBI Taxonomy" id="1802610"/>
    <lineage>
        <taxon>Bacteria</taxon>
        <taxon>Katanobacteria</taxon>
    </lineage>
</organism>
<evidence type="ECO:0000256" key="3">
    <source>
        <dbReference type="ARBA" id="ARBA00023136"/>
    </source>
</evidence>
<accession>A0A1F4UXL5</accession>
<keyword evidence="1 4" id="KW-0812">Transmembrane</keyword>
<feature type="transmembrane region" description="Helical" evidence="4">
    <location>
        <begin position="205"/>
        <end position="231"/>
    </location>
</feature>
<feature type="transmembrane region" description="Helical" evidence="4">
    <location>
        <begin position="359"/>
        <end position="378"/>
    </location>
</feature>
<dbReference type="CDD" id="cd17370">
    <property type="entry name" value="MFS_MJ1317_like"/>
    <property type="match status" value="1"/>
</dbReference>
<feature type="transmembrane region" description="Helical" evidence="4">
    <location>
        <begin position="12"/>
        <end position="34"/>
    </location>
</feature>
<dbReference type="InterPro" id="IPR036259">
    <property type="entry name" value="MFS_trans_sf"/>
</dbReference>
<feature type="transmembrane region" description="Helical" evidence="4">
    <location>
        <begin position="165"/>
        <end position="184"/>
    </location>
</feature>
<dbReference type="PANTHER" id="PTHR23518:SF2">
    <property type="entry name" value="MAJOR FACILITATOR SUPERFAMILY TRANSPORTER"/>
    <property type="match status" value="1"/>
</dbReference>
<evidence type="ECO:0000256" key="1">
    <source>
        <dbReference type="ARBA" id="ARBA00022692"/>
    </source>
</evidence>
<evidence type="ECO:0000256" key="4">
    <source>
        <dbReference type="SAM" id="Phobius"/>
    </source>
</evidence>
<dbReference type="InterPro" id="IPR011701">
    <property type="entry name" value="MFS"/>
</dbReference>
<feature type="transmembrane region" description="Helical" evidence="4">
    <location>
        <begin position="140"/>
        <end position="159"/>
    </location>
</feature>
<dbReference type="SUPFAM" id="SSF103473">
    <property type="entry name" value="MFS general substrate transporter"/>
    <property type="match status" value="1"/>
</dbReference>
<dbReference type="Proteomes" id="UP000177371">
    <property type="component" value="Unassembled WGS sequence"/>
</dbReference>
<keyword evidence="2 4" id="KW-1133">Transmembrane helix</keyword>
<reference evidence="6 7" key="1">
    <citation type="journal article" date="2016" name="Nat. Commun.">
        <title>Thousands of microbial genomes shed light on interconnected biogeochemical processes in an aquifer system.</title>
        <authorList>
            <person name="Anantharaman K."/>
            <person name="Brown C.T."/>
            <person name="Hug L.A."/>
            <person name="Sharon I."/>
            <person name="Castelle C.J."/>
            <person name="Probst A.J."/>
            <person name="Thomas B.C."/>
            <person name="Singh A."/>
            <person name="Wilkins M.J."/>
            <person name="Karaoz U."/>
            <person name="Brodie E.L."/>
            <person name="Williams K.H."/>
            <person name="Hubbard S.S."/>
            <person name="Banfield J.F."/>
        </authorList>
    </citation>
    <scope>NUCLEOTIDE SEQUENCE [LARGE SCALE GENOMIC DNA]</scope>
</reference>
<feature type="domain" description="Major facilitator superfamily (MFS) profile" evidence="5">
    <location>
        <begin position="9"/>
        <end position="382"/>
    </location>
</feature>
<feature type="transmembrane region" description="Helical" evidence="4">
    <location>
        <begin position="46"/>
        <end position="67"/>
    </location>
</feature>
<dbReference type="Pfam" id="PF07690">
    <property type="entry name" value="MFS_1"/>
    <property type="match status" value="2"/>
</dbReference>
<feature type="transmembrane region" description="Helical" evidence="4">
    <location>
        <begin position="272"/>
        <end position="305"/>
    </location>
</feature>
<protein>
    <recommendedName>
        <fullName evidence="5">Major facilitator superfamily (MFS) profile domain-containing protein</fullName>
    </recommendedName>
</protein>